<accession>A0A0L0FTN9</accession>
<protein>
    <submittedName>
        <fullName evidence="1">Uncharacterized protein</fullName>
    </submittedName>
</protein>
<name>A0A0L0FTN9_9EUKA</name>
<reference evidence="1 2" key="1">
    <citation type="submission" date="2011-02" db="EMBL/GenBank/DDBJ databases">
        <title>The Genome Sequence of Sphaeroforma arctica JP610.</title>
        <authorList>
            <consortium name="The Broad Institute Genome Sequencing Platform"/>
            <person name="Russ C."/>
            <person name="Cuomo C."/>
            <person name="Young S.K."/>
            <person name="Zeng Q."/>
            <person name="Gargeya S."/>
            <person name="Alvarado L."/>
            <person name="Berlin A."/>
            <person name="Chapman S.B."/>
            <person name="Chen Z."/>
            <person name="Freedman E."/>
            <person name="Gellesch M."/>
            <person name="Goldberg J."/>
            <person name="Griggs A."/>
            <person name="Gujja S."/>
            <person name="Heilman E."/>
            <person name="Heiman D."/>
            <person name="Howarth C."/>
            <person name="Mehta T."/>
            <person name="Neiman D."/>
            <person name="Pearson M."/>
            <person name="Roberts A."/>
            <person name="Saif S."/>
            <person name="Shea T."/>
            <person name="Shenoy N."/>
            <person name="Sisk P."/>
            <person name="Stolte C."/>
            <person name="Sykes S."/>
            <person name="White J."/>
            <person name="Yandava C."/>
            <person name="Burger G."/>
            <person name="Gray M.W."/>
            <person name="Holland P.W.H."/>
            <person name="King N."/>
            <person name="Lang F.B.F."/>
            <person name="Roger A.J."/>
            <person name="Ruiz-Trillo I."/>
            <person name="Haas B."/>
            <person name="Nusbaum C."/>
            <person name="Birren B."/>
        </authorList>
    </citation>
    <scope>NUCLEOTIDE SEQUENCE [LARGE SCALE GENOMIC DNA]</scope>
    <source>
        <strain evidence="1 2">JP610</strain>
    </source>
</reference>
<organism evidence="1 2">
    <name type="scientific">Sphaeroforma arctica JP610</name>
    <dbReference type="NCBI Taxonomy" id="667725"/>
    <lineage>
        <taxon>Eukaryota</taxon>
        <taxon>Ichthyosporea</taxon>
        <taxon>Ichthyophonida</taxon>
        <taxon>Sphaeroforma</taxon>
    </lineage>
</organism>
<evidence type="ECO:0000313" key="2">
    <source>
        <dbReference type="Proteomes" id="UP000054560"/>
    </source>
</evidence>
<proteinExistence type="predicted"/>
<keyword evidence="2" id="KW-1185">Reference proteome</keyword>
<dbReference type="AlphaFoldDB" id="A0A0L0FTN9"/>
<dbReference type="EMBL" id="KQ242220">
    <property type="protein sequence ID" value="KNC79941.1"/>
    <property type="molecule type" value="Genomic_DNA"/>
</dbReference>
<sequence length="283" mass="31465">GKASCVGNVNGSRSLGMAAAIPLISYLAVGMIVKLTVNFVPEVCLAKQSRGVIRDIIYSNGYDRDEIPVGVIEMIDYKGEPFITSQDSDDAPDHALNKKSKYEILGATELRCDCKRCCGIGIPICVAKSDSVHSLQGMTIGQTKAIKRMVMKWSTKAESLWPNILYVGGSRVQKENEILLAHPIAESDLKKVATTPTWKLQDATLKNIVTKADKQLDERRIHHNKMNPDLPEWGSKEHFVLTLARFVQRARERLQPNGAIAHIEDKAKLEIEACLDEWATRLE</sequence>
<gene>
    <name evidence="1" type="ORF">SARC_07683</name>
</gene>
<dbReference type="Proteomes" id="UP000054560">
    <property type="component" value="Unassembled WGS sequence"/>
</dbReference>
<dbReference type="GeneID" id="25908187"/>
<feature type="non-terminal residue" evidence="1">
    <location>
        <position position="1"/>
    </location>
</feature>
<evidence type="ECO:0000313" key="1">
    <source>
        <dbReference type="EMBL" id="KNC79941.1"/>
    </source>
</evidence>
<dbReference type="RefSeq" id="XP_014153843.1">
    <property type="nucleotide sequence ID" value="XM_014298368.1"/>
</dbReference>